<feature type="compositionally biased region" description="Polar residues" evidence="4">
    <location>
        <begin position="332"/>
        <end position="380"/>
    </location>
</feature>
<keyword evidence="1" id="KW-0479">Metal-binding</keyword>
<dbReference type="PROSITE" id="PS50174">
    <property type="entry name" value="G_PATCH"/>
    <property type="match status" value="1"/>
</dbReference>
<dbReference type="EMBL" id="JAACJJ010000056">
    <property type="protein sequence ID" value="KAF5312538.1"/>
    <property type="molecule type" value="Genomic_DNA"/>
</dbReference>
<dbReference type="PROSITE" id="PS00028">
    <property type="entry name" value="ZINC_FINGER_C2H2_1"/>
    <property type="match status" value="1"/>
</dbReference>
<feature type="domain" description="G-patch" evidence="5">
    <location>
        <begin position="81"/>
        <end position="127"/>
    </location>
</feature>
<feature type="region of interest" description="Disordered" evidence="4">
    <location>
        <begin position="210"/>
        <end position="494"/>
    </location>
</feature>
<dbReference type="InterPro" id="IPR022755">
    <property type="entry name" value="Znf_C2H2_jaz"/>
</dbReference>
<dbReference type="PANTHER" id="PTHR47251">
    <property type="entry name" value="FINGER DOMAIN PROTEIN, PUTATIVE (AFU_ORTHOLOGUE AFUA_3G04180)-RELATED"/>
    <property type="match status" value="1"/>
</dbReference>
<evidence type="ECO:0000259" key="5">
    <source>
        <dbReference type="PROSITE" id="PS50174"/>
    </source>
</evidence>
<evidence type="ECO:0000256" key="2">
    <source>
        <dbReference type="ARBA" id="ARBA00022771"/>
    </source>
</evidence>
<feature type="compositionally biased region" description="Polar residues" evidence="4">
    <location>
        <begin position="302"/>
        <end position="311"/>
    </location>
</feature>
<dbReference type="GO" id="GO:0003676">
    <property type="term" value="F:nucleic acid binding"/>
    <property type="evidence" value="ECO:0007669"/>
    <property type="project" value="InterPro"/>
</dbReference>
<feature type="compositionally biased region" description="Low complexity" evidence="4">
    <location>
        <begin position="283"/>
        <end position="301"/>
    </location>
</feature>
<dbReference type="SUPFAM" id="SSF57667">
    <property type="entry name" value="beta-beta-alpha zinc fingers"/>
    <property type="match status" value="1"/>
</dbReference>
<feature type="compositionally biased region" description="Low complexity" evidence="4">
    <location>
        <begin position="322"/>
        <end position="331"/>
    </location>
</feature>
<evidence type="ECO:0000313" key="6">
    <source>
        <dbReference type="EMBL" id="KAF5312538.1"/>
    </source>
</evidence>
<sequence>MSEQSIARWNAIPIDRSRSPESSLKRQRQDDMDDDEDDNVSLVSRSPSPVRQNDAMDIDKYDEYVRGAPREVITVDTKIKPTNKGFALLAKLGWVEGRGVGASGEGRVDPIPFQVKSDLTGLGKTTQDVRMIETTVAQRRELDSERQQKESEEQRKLREDTVARKTALESEISSTLQAFYCQLCEKQFKTVAQYDEHTNSYAHHHKARFKDMQANARLKPKEEVDKRKEKERKREEKELRKIAAAQGIKMAKPSSVVTSLPIPGASTSTDMDIDGAPVVSKKSGWATVSSGSTASSNLGSGFNKSSWASVGSSSTLPPPPSSSATSHHPASAQSRFGQTDTNAASNAPVESQGQRSSAGHNPTFRNAGWTSLDTGSSQTQPLPPASTGWSSGAADPQPSKRTGGWLPAGNGLNATTSSAGTAPPPPRQQWQSSFAPAAAPPPPPPVSAPPPPPPAASALPPPQQTPAPPPPAPVEAKPARSNWQQFQKGVGRRK</sequence>
<keyword evidence="7" id="KW-1185">Reference proteome</keyword>
<feature type="region of interest" description="Disordered" evidence="4">
    <location>
        <begin position="139"/>
        <end position="158"/>
    </location>
</feature>
<gene>
    <name evidence="6" type="ORF">D9619_003332</name>
</gene>
<dbReference type="SMART" id="SM00443">
    <property type="entry name" value="G_patch"/>
    <property type="match status" value="1"/>
</dbReference>
<feature type="compositionally biased region" description="Pro residues" evidence="4">
    <location>
        <begin position="438"/>
        <end position="473"/>
    </location>
</feature>
<dbReference type="InterPro" id="IPR036236">
    <property type="entry name" value="Znf_C2H2_sf"/>
</dbReference>
<comment type="caution">
    <text evidence="6">The sequence shown here is derived from an EMBL/GenBank/DDBJ whole genome shotgun (WGS) entry which is preliminary data.</text>
</comment>
<reference evidence="6 7" key="1">
    <citation type="journal article" date="2020" name="ISME J.">
        <title>Uncovering the hidden diversity of litter-decomposition mechanisms in mushroom-forming fungi.</title>
        <authorList>
            <person name="Floudas D."/>
            <person name="Bentzer J."/>
            <person name="Ahren D."/>
            <person name="Johansson T."/>
            <person name="Persson P."/>
            <person name="Tunlid A."/>
        </authorList>
    </citation>
    <scope>NUCLEOTIDE SEQUENCE [LARGE SCALE GENOMIC DNA]</scope>
    <source>
        <strain evidence="6 7">CBS 101986</strain>
    </source>
</reference>
<dbReference type="Pfam" id="PF01585">
    <property type="entry name" value="G-patch"/>
    <property type="match status" value="1"/>
</dbReference>
<evidence type="ECO:0000313" key="7">
    <source>
        <dbReference type="Proteomes" id="UP000567179"/>
    </source>
</evidence>
<protein>
    <recommendedName>
        <fullName evidence="5">G-patch domain-containing protein</fullName>
    </recommendedName>
</protein>
<dbReference type="Proteomes" id="UP000567179">
    <property type="component" value="Unassembled WGS sequence"/>
</dbReference>
<evidence type="ECO:0000256" key="1">
    <source>
        <dbReference type="ARBA" id="ARBA00022723"/>
    </source>
</evidence>
<name>A0A8H5EUJ2_9AGAR</name>
<dbReference type="Pfam" id="PF12171">
    <property type="entry name" value="zf-C2H2_jaz"/>
    <property type="match status" value="1"/>
</dbReference>
<feature type="compositionally biased region" description="Basic and acidic residues" evidence="4">
    <location>
        <begin position="219"/>
        <end position="241"/>
    </location>
</feature>
<feature type="compositionally biased region" description="Low complexity" evidence="4">
    <location>
        <begin position="40"/>
        <end position="51"/>
    </location>
</feature>
<dbReference type="AlphaFoldDB" id="A0A8H5EUJ2"/>
<feature type="region of interest" description="Disordered" evidence="4">
    <location>
        <begin position="1"/>
        <end position="58"/>
    </location>
</feature>
<feature type="compositionally biased region" description="Basic and acidic residues" evidence="4">
    <location>
        <begin position="15"/>
        <end position="30"/>
    </location>
</feature>
<evidence type="ECO:0000256" key="4">
    <source>
        <dbReference type="SAM" id="MobiDB-lite"/>
    </source>
</evidence>
<organism evidence="6 7">
    <name type="scientific">Psilocybe cf. subviscida</name>
    <dbReference type="NCBI Taxonomy" id="2480587"/>
    <lineage>
        <taxon>Eukaryota</taxon>
        <taxon>Fungi</taxon>
        <taxon>Dikarya</taxon>
        <taxon>Basidiomycota</taxon>
        <taxon>Agaricomycotina</taxon>
        <taxon>Agaricomycetes</taxon>
        <taxon>Agaricomycetidae</taxon>
        <taxon>Agaricales</taxon>
        <taxon>Agaricineae</taxon>
        <taxon>Strophariaceae</taxon>
        <taxon>Psilocybe</taxon>
    </lineage>
</organism>
<dbReference type="InterPro" id="IPR000467">
    <property type="entry name" value="G_patch_dom"/>
</dbReference>
<proteinExistence type="predicted"/>
<dbReference type="GO" id="GO:0008270">
    <property type="term" value="F:zinc ion binding"/>
    <property type="evidence" value="ECO:0007669"/>
    <property type="project" value="UniProtKB-KW"/>
</dbReference>
<keyword evidence="2" id="KW-0863">Zinc-finger</keyword>
<dbReference type="OrthoDB" id="4822at2759"/>
<dbReference type="InterPro" id="IPR013087">
    <property type="entry name" value="Znf_C2H2_type"/>
</dbReference>
<dbReference type="PANTHER" id="PTHR47251:SF1">
    <property type="entry name" value="FINGER DOMAIN PROTEIN, PUTATIVE (AFU_ORTHOLOGUE AFUA_3G04180)-RELATED"/>
    <property type="match status" value="1"/>
</dbReference>
<evidence type="ECO:0000256" key="3">
    <source>
        <dbReference type="ARBA" id="ARBA00022833"/>
    </source>
</evidence>
<accession>A0A8H5EUJ2</accession>
<keyword evidence="3" id="KW-0862">Zinc</keyword>